<protein>
    <submittedName>
        <fullName evidence="14">Alkane 1-monooxygenase</fullName>
    </submittedName>
</protein>
<keyword evidence="6" id="KW-0479">Metal-binding</keyword>
<keyword evidence="7 12" id="KW-1133">Transmembrane helix</keyword>
<dbReference type="RefSeq" id="WP_290703890.1">
    <property type="nucleotide sequence ID" value="NZ_BAAAVS010000002.1"/>
</dbReference>
<keyword evidence="11 12" id="KW-0472">Membrane</keyword>
<gene>
    <name evidence="14" type="ORF">GCM10010528_03660</name>
</gene>
<evidence type="ECO:0000256" key="4">
    <source>
        <dbReference type="ARBA" id="ARBA00022519"/>
    </source>
</evidence>
<dbReference type="EMBL" id="BAAAVS010000002">
    <property type="protein sequence ID" value="GAA3025007.1"/>
    <property type="molecule type" value="Genomic_DNA"/>
</dbReference>
<feature type="transmembrane region" description="Helical" evidence="12">
    <location>
        <begin position="250"/>
        <end position="267"/>
    </location>
</feature>
<evidence type="ECO:0000256" key="3">
    <source>
        <dbReference type="ARBA" id="ARBA00022475"/>
    </source>
</evidence>
<dbReference type="InterPro" id="IPR005804">
    <property type="entry name" value="FA_desaturase_dom"/>
</dbReference>
<evidence type="ECO:0000256" key="10">
    <source>
        <dbReference type="ARBA" id="ARBA00023033"/>
    </source>
</evidence>
<evidence type="ECO:0000313" key="15">
    <source>
        <dbReference type="Proteomes" id="UP001501035"/>
    </source>
</evidence>
<feature type="transmembrane region" description="Helical" evidence="12">
    <location>
        <begin position="16"/>
        <end position="35"/>
    </location>
</feature>
<dbReference type="Pfam" id="PF00487">
    <property type="entry name" value="FA_desaturase"/>
    <property type="match status" value="1"/>
</dbReference>
<keyword evidence="4" id="KW-0997">Cell inner membrane</keyword>
<reference evidence="15" key="1">
    <citation type="journal article" date="2019" name="Int. J. Syst. Evol. Microbiol.">
        <title>The Global Catalogue of Microorganisms (GCM) 10K type strain sequencing project: providing services to taxonomists for standard genome sequencing and annotation.</title>
        <authorList>
            <consortium name="The Broad Institute Genomics Platform"/>
            <consortium name="The Broad Institute Genome Sequencing Center for Infectious Disease"/>
            <person name="Wu L."/>
            <person name="Ma J."/>
        </authorList>
    </citation>
    <scope>NUCLEOTIDE SEQUENCE [LARGE SCALE GENOMIC DNA]</scope>
    <source>
        <strain evidence="15">JCM 14234</strain>
    </source>
</reference>
<evidence type="ECO:0000259" key="13">
    <source>
        <dbReference type="Pfam" id="PF00487"/>
    </source>
</evidence>
<evidence type="ECO:0000256" key="12">
    <source>
        <dbReference type="SAM" id="Phobius"/>
    </source>
</evidence>
<evidence type="ECO:0000256" key="7">
    <source>
        <dbReference type="ARBA" id="ARBA00022989"/>
    </source>
</evidence>
<dbReference type="PANTHER" id="PTHR38674:SF1">
    <property type="entry name" value="ALKANE 1-MONOOXYGENASE 1"/>
    <property type="match status" value="1"/>
</dbReference>
<proteinExistence type="inferred from homology"/>
<evidence type="ECO:0000313" key="14">
    <source>
        <dbReference type="EMBL" id="GAA3025007.1"/>
    </source>
</evidence>
<keyword evidence="8" id="KW-0560">Oxidoreductase</keyword>
<evidence type="ECO:0000256" key="5">
    <source>
        <dbReference type="ARBA" id="ARBA00022692"/>
    </source>
</evidence>
<dbReference type="CDD" id="cd03512">
    <property type="entry name" value="Alkane-hydroxylase"/>
    <property type="match status" value="1"/>
</dbReference>
<evidence type="ECO:0000256" key="2">
    <source>
        <dbReference type="ARBA" id="ARBA00010823"/>
    </source>
</evidence>
<feature type="transmembrane region" description="Helical" evidence="12">
    <location>
        <begin position="225"/>
        <end position="244"/>
    </location>
</feature>
<feature type="domain" description="Fatty acid desaturase" evidence="13">
    <location>
        <begin position="117"/>
        <end position="338"/>
    </location>
</feature>
<organism evidence="14 15">
    <name type="scientific">Gordonia defluvii</name>
    <dbReference type="NCBI Taxonomy" id="283718"/>
    <lineage>
        <taxon>Bacteria</taxon>
        <taxon>Bacillati</taxon>
        <taxon>Actinomycetota</taxon>
        <taxon>Actinomycetes</taxon>
        <taxon>Mycobacteriales</taxon>
        <taxon>Gordoniaceae</taxon>
        <taxon>Gordonia</taxon>
    </lineage>
</organism>
<keyword evidence="5 12" id="KW-0812">Transmembrane</keyword>
<keyword evidence="15" id="KW-1185">Reference proteome</keyword>
<keyword evidence="10" id="KW-0503">Monooxygenase</keyword>
<evidence type="ECO:0000256" key="9">
    <source>
        <dbReference type="ARBA" id="ARBA00023004"/>
    </source>
</evidence>
<comment type="similarity">
    <text evidence="2">Belongs to the fatty acid desaturase type 1 family. AlkB subfamily.</text>
</comment>
<feature type="transmembrane region" description="Helical" evidence="12">
    <location>
        <begin position="116"/>
        <end position="134"/>
    </location>
</feature>
<dbReference type="Proteomes" id="UP001501035">
    <property type="component" value="Unassembled WGS sequence"/>
</dbReference>
<comment type="subcellular location">
    <subcellularLocation>
        <location evidence="1">Cell inner membrane</location>
        <topology evidence="1">Multi-pass membrane protein</topology>
    </subcellularLocation>
</comment>
<name>A0ABP6KYE1_9ACTN</name>
<feature type="transmembrane region" description="Helical" evidence="12">
    <location>
        <begin position="42"/>
        <end position="62"/>
    </location>
</feature>
<evidence type="ECO:0000256" key="1">
    <source>
        <dbReference type="ARBA" id="ARBA00004429"/>
    </source>
</evidence>
<dbReference type="PANTHER" id="PTHR38674">
    <property type="entry name" value="ALKANE 1-MONOOXYGENASE 1"/>
    <property type="match status" value="1"/>
</dbReference>
<keyword evidence="3" id="KW-1003">Cell membrane</keyword>
<sequence>MTTAPATPVYRDPRRYLWLLSLGAPLCAVFTSTLVSLTQIKAFWWIGVLVFFVIIPLVDWASGVDGINPPDWAYRQLSNDKFYRWCTFLFLPLNFIAFVIAAYLWGDGALSIVDKVGLAMTIGLFSGLGINAAHELGHRSDRLERWLAKLALTQSAYGHFVVEHNRGHHARVATPEDPASSRLGERLYEFIPRSIIFSLASGWCLEATRLRRRGHRVISWRNEILQAWTMTVALFGAVTALFGIGILPYLFLQAAVAIFILETVNYIEHYGLRRATRDDGRYEAIRPEHSWNSDQRVSNLLMFQLQRHSDHHAHPGRRYQTLRTLDEAPKLPAGYASMMLLAMSPLWMHVMGPRLVKFYDGDVTRANISPRRRTKILTRFGTPASADLGEGVRSAQAG</sequence>
<accession>A0ABP6KYE1</accession>
<feature type="transmembrane region" description="Helical" evidence="12">
    <location>
        <begin position="82"/>
        <end position="104"/>
    </location>
</feature>
<evidence type="ECO:0000256" key="6">
    <source>
        <dbReference type="ARBA" id="ARBA00022723"/>
    </source>
</evidence>
<evidence type="ECO:0000256" key="11">
    <source>
        <dbReference type="ARBA" id="ARBA00023136"/>
    </source>
</evidence>
<comment type="caution">
    <text evidence="14">The sequence shown here is derived from an EMBL/GenBank/DDBJ whole genome shotgun (WGS) entry which is preliminary data.</text>
</comment>
<keyword evidence="9" id="KW-0408">Iron</keyword>
<evidence type="ECO:0000256" key="8">
    <source>
        <dbReference type="ARBA" id="ARBA00023002"/>
    </source>
</evidence>
<dbReference type="InterPro" id="IPR033885">
    <property type="entry name" value="AlkB/XylM"/>
</dbReference>